<evidence type="ECO:0000313" key="3">
    <source>
        <dbReference type="Proteomes" id="UP000299102"/>
    </source>
</evidence>
<reference evidence="2 3" key="1">
    <citation type="journal article" date="2019" name="Commun. Biol.">
        <title>The bagworm genome reveals a unique fibroin gene that provides high tensile strength.</title>
        <authorList>
            <person name="Kono N."/>
            <person name="Nakamura H."/>
            <person name="Ohtoshi R."/>
            <person name="Tomita M."/>
            <person name="Numata K."/>
            <person name="Arakawa K."/>
        </authorList>
    </citation>
    <scope>NUCLEOTIDE SEQUENCE [LARGE SCALE GENOMIC DNA]</scope>
</reference>
<comment type="caution">
    <text evidence="2">The sequence shown here is derived from an EMBL/GenBank/DDBJ whole genome shotgun (WGS) entry which is preliminary data.</text>
</comment>
<protein>
    <submittedName>
        <fullName evidence="2">Uncharacterized protein</fullName>
    </submittedName>
</protein>
<feature type="region of interest" description="Disordered" evidence="1">
    <location>
        <begin position="1"/>
        <end position="21"/>
    </location>
</feature>
<gene>
    <name evidence="2" type="ORF">EVAR_14518_1</name>
</gene>
<dbReference type="AlphaFoldDB" id="A0A4C1U395"/>
<organism evidence="2 3">
    <name type="scientific">Eumeta variegata</name>
    <name type="common">Bagworm moth</name>
    <name type="synonym">Eumeta japonica</name>
    <dbReference type="NCBI Taxonomy" id="151549"/>
    <lineage>
        <taxon>Eukaryota</taxon>
        <taxon>Metazoa</taxon>
        <taxon>Ecdysozoa</taxon>
        <taxon>Arthropoda</taxon>
        <taxon>Hexapoda</taxon>
        <taxon>Insecta</taxon>
        <taxon>Pterygota</taxon>
        <taxon>Neoptera</taxon>
        <taxon>Endopterygota</taxon>
        <taxon>Lepidoptera</taxon>
        <taxon>Glossata</taxon>
        <taxon>Ditrysia</taxon>
        <taxon>Tineoidea</taxon>
        <taxon>Psychidae</taxon>
        <taxon>Oiketicinae</taxon>
        <taxon>Eumeta</taxon>
    </lineage>
</organism>
<evidence type="ECO:0000256" key="1">
    <source>
        <dbReference type="SAM" id="MobiDB-lite"/>
    </source>
</evidence>
<dbReference type="EMBL" id="BGZK01000122">
    <property type="protein sequence ID" value="GBP20792.1"/>
    <property type="molecule type" value="Genomic_DNA"/>
</dbReference>
<proteinExistence type="predicted"/>
<name>A0A4C1U395_EUMVA</name>
<accession>A0A4C1U395</accession>
<evidence type="ECO:0000313" key="2">
    <source>
        <dbReference type="EMBL" id="GBP20792.1"/>
    </source>
</evidence>
<sequence>MLFRRRARRDRAGPGSFSPDPLARRRVTVDSHIYYLSINANETEVLWRGHFINFVKCSYLPPPWTINAARTAAVDGASVSHDEVREGLGRPRVEDHDKLFVADVATAMVMMDISSRHGLNVQTPRFEIKTLCEGTSDQWGKRLKWANQWKID</sequence>
<dbReference type="Proteomes" id="UP000299102">
    <property type="component" value="Unassembled WGS sequence"/>
</dbReference>
<keyword evidence="3" id="KW-1185">Reference proteome</keyword>